<keyword evidence="3" id="KW-0862">Zinc</keyword>
<dbReference type="InterPro" id="IPR011011">
    <property type="entry name" value="Znf_FYVE_PHD"/>
</dbReference>
<keyword evidence="1" id="KW-0479">Metal-binding</keyword>
<comment type="caution">
    <text evidence="7">The sequence shown here is derived from an EMBL/GenBank/DDBJ whole genome shotgun (WGS) entry which is preliminary data.</text>
</comment>
<organism evidence="7 8">
    <name type="scientific">Peronospora destructor</name>
    <dbReference type="NCBI Taxonomy" id="86335"/>
    <lineage>
        <taxon>Eukaryota</taxon>
        <taxon>Sar</taxon>
        <taxon>Stramenopiles</taxon>
        <taxon>Oomycota</taxon>
        <taxon>Peronosporomycetes</taxon>
        <taxon>Peronosporales</taxon>
        <taxon>Peronosporaceae</taxon>
        <taxon>Peronospora</taxon>
    </lineage>
</organism>
<keyword evidence="2 4" id="KW-0863">Zinc-finger</keyword>
<dbReference type="EMBL" id="CANTFM010000342">
    <property type="protein sequence ID" value="CAI5719174.1"/>
    <property type="molecule type" value="Genomic_DNA"/>
</dbReference>
<evidence type="ECO:0000259" key="6">
    <source>
        <dbReference type="PROSITE" id="PS50178"/>
    </source>
</evidence>
<sequence length="907" mass="100980">MTNSYMGSSSRGSIQSSDFQSSAASPVSTHNAFLSESSINALVTDGDLFTTAACVVPKLRAVLEHRRNISHTSSMWQMISPNRQQPPCWVVKKKHHDVEISEFDRAKLPSIRSIDSSNWLRGSARATNSRCSMIEPRESLYTRNAFLEEHTYSAGQARQLLQWPRNDLNVTYAVSAQVTLNCHLEEAMTTLFSRETLQFDASMRALFGARKYKSGDLLVSRKFHKNLHTSLTMDYGDGTVPYWKDEDLSDLSQPGWVALQSVVLRSRRSFNPIAATKHTSRRQRLCFAVYSQHCPDTNEALYTMKTLPKPTHDQFTCRRSQRTIEQAIRNDTDHIAAGYHLASSYSDLNGYQTRIVMTAYVCNTPAATTTDVHRKRFKPWPRRQSVVGAVSSHQHYSSPSANTEAKYVVNLLATATTSFEQLVRRRRFGNSLFVNTPTSHNSTHNDICSVCLKRFGLLRHPRFCQLCAQCVCRECSQKFDVELITRSVRRDRICFACVASADASVFQRKNPLLNASFSRVPTAAATEIRPNPDDRQNEADGLDSAKISASSYDLLLNLDDDGCNTQSTNTADAAETSQATYEAQMNRLDRSSSATTTTASFSSTPGRQLADALFSSNPLTRARALEVVRKVVKHVTSDSSLASVTSTSSPSSSFKSSIPAFHPQYPDRKTIDKYLEAHLHLSSIALSDAPAITASSINDQRSRSGSLYSIQEVIQCRQRSTSGQCFSSSVKLNMNTRPPVMPLPTNMETELDLDEEVDSAALDSICQVAAIRMRCSIAYIVALNGSHSSQAQRVVGSSSASCPWMEEMTVYPLLLVANSKPFVIMDPMRDRQLCRHLRFVRDIGVQFFAGFPIKSPDGSTVACLCTVNTTTREKISLEDMKAMHSLSKLASDLFEEEVNPYTPRSLH</sequence>
<dbReference type="InterPro" id="IPR017455">
    <property type="entry name" value="Znf_FYVE-rel"/>
</dbReference>
<dbReference type="AlphaFoldDB" id="A0AAV0TFZ9"/>
<dbReference type="Proteomes" id="UP001162029">
    <property type="component" value="Unassembled WGS sequence"/>
</dbReference>
<dbReference type="GO" id="GO:0008270">
    <property type="term" value="F:zinc ion binding"/>
    <property type="evidence" value="ECO:0007669"/>
    <property type="project" value="UniProtKB-KW"/>
</dbReference>
<evidence type="ECO:0000256" key="5">
    <source>
        <dbReference type="SAM" id="MobiDB-lite"/>
    </source>
</evidence>
<dbReference type="PANTHER" id="PTHR43102">
    <property type="entry name" value="SLR1143 PROTEIN"/>
    <property type="match status" value="1"/>
</dbReference>
<dbReference type="PROSITE" id="PS50178">
    <property type="entry name" value="ZF_FYVE"/>
    <property type="match status" value="1"/>
</dbReference>
<accession>A0AAV0TFZ9</accession>
<evidence type="ECO:0000256" key="3">
    <source>
        <dbReference type="ARBA" id="ARBA00022833"/>
    </source>
</evidence>
<evidence type="ECO:0000256" key="4">
    <source>
        <dbReference type="PROSITE-ProRule" id="PRU00091"/>
    </source>
</evidence>
<evidence type="ECO:0000256" key="1">
    <source>
        <dbReference type="ARBA" id="ARBA00022723"/>
    </source>
</evidence>
<dbReference type="SUPFAM" id="SSF55781">
    <property type="entry name" value="GAF domain-like"/>
    <property type="match status" value="1"/>
</dbReference>
<evidence type="ECO:0000313" key="7">
    <source>
        <dbReference type="EMBL" id="CAI5719174.1"/>
    </source>
</evidence>
<feature type="domain" description="FYVE-type" evidence="6">
    <location>
        <begin position="442"/>
        <end position="502"/>
    </location>
</feature>
<dbReference type="PANTHER" id="PTHR43102:SF2">
    <property type="entry name" value="GAF DOMAIN-CONTAINING PROTEIN"/>
    <property type="match status" value="1"/>
</dbReference>
<gene>
    <name evidence="7" type="ORF">PDE001_LOCUS2000</name>
</gene>
<evidence type="ECO:0000313" key="8">
    <source>
        <dbReference type="Proteomes" id="UP001162029"/>
    </source>
</evidence>
<dbReference type="SUPFAM" id="SSF57903">
    <property type="entry name" value="FYVE/PHD zinc finger"/>
    <property type="match status" value="1"/>
</dbReference>
<reference evidence="7" key="1">
    <citation type="submission" date="2022-12" db="EMBL/GenBank/DDBJ databases">
        <authorList>
            <person name="Webb A."/>
        </authorList>
    </citation>
    <scope>NUCLEOTIDE SEQUENCE</scope>
    <source>
        <strain evidence="7">Pd1</strain>
    </source>
</reference>
<proteinExistence type="predicted"/>
<protein>
    <recommendedName>
        <fullName evidence="6">FYVE-type domain-containing protein</fullName>
    </recommendedName>
</protein>
<evidence type="ECO:0000256" key="2">
    <source>
        <dbReference type="ARBA" id="ARBA00022771"/>
    </source>
</evidence>
<dbReference type="Gene3D" id="3.30.40.10">
    <property type="entry name" value="Zinc/RING finger domain, C3HC4 (zinc finger)"/>
    <property type="match status" value="1"/>
</dbReference>
<dbReference type="InterPro" id="IPR013083">
    <property type="entry name" value="Znf_RING/FYVE/PHD"/>
</dbReference>
<feature type="region of interest" description="Disordered" evidence="5">
    <location>
        <begin position="1"/>
        <end position="21"/>
    </location>
</feature>
<name>A0AAV0TFZ9_9STRA</name>
<keyword evidence="8" id="KW-1185">Reference proteome</keyword>